<dbReference type="EMBL" id="CAKXYY010000015">
    <property type="protein sequence ID" value="CAH2354186.1"/>
    <property type="molecule type" value="Genomic_DNA"/>
</dbReference>
<dbReference type="Gene3D" id="3.30.70.330">
    <property type="match status" value="2"/>
</dbReference>
<name>A0A9P0QSJ4_9ASCO</name>
<evidence type="ECO:0000259" key="3">
    <source>
        <dbReference type="PROSITE" id="PS50102"/>
    </source>
</evidence>
<sequence length="667" mass="75775">MPKYTYTKRAASPACKVSVPSASDFTDLTRSTSASPLNSKSYSKVGKQLNSYDNIRNEFKDVVNKRVQGGQPTIIDAKDPQSIEEEPLNDKENLHSSTASMEEGKQGSARKDTKSIRDRPSSCVFVASLTSSLSDDQLCIAVTNYFSTWGVLTGVKVLRDPHNRPYAFVQYNNDKDAKNAICHAHNSELEGRPIRCERAKVNRTLFFSSSLAYHENDIRSQLEVFGEVEKALPSNDKGYILLNGNTKFSKHWYIKFAYREDAIRSFASLKTDNSKWIEWAKNIDEEESAFGDDSTSNNGSDDGNTKSIDQKSVFVGQISNDISKEDLMERFSKHGEIDELVLTKRFMNNFAFIKYKDESSCASAVEKENHSMFKDKTLHVQYKEIHNNPNRNHKNRISSRGNDFSKKVFGIELAPPPINLARKKVSGPSYRHVDFNNDADTKASQQYRNYNSQFQPRHHQAPNLNEKYRPPNSFLPSSKWNHLIKSDNFPKIVHERGAYNRNFYTYKPRWTKQNEIGPSHQHPQDSPHRTPPPSITSEASVDKSLDTNSMDAKSEKGTEKADVTGTTVTFGTTGTNDTTVGSIGNNLKLNSFGPDAKRMNMPFFYYIPSTELVANQMQGYMQPLPQHYNPYAYYSSYDIPPQEYISQSYQYYYPPMSHPSDSADYSQ</sequence>
<accession>A0A9P0QSJ4</accession>
<evidence type="ECO:0000313" key="4">
    <source>
        <dbReference type="EMBL" id="CAH2354186.1"/>
    </source>
</evidence>
<dbReference type="PANTHER" id="PTHR23147">
    <property type="entry name" value="SERINE/ARGININE RICH SPLICING FACTOR"/>
    <property type="match status" value="1"/>
</dbReference>
<feature type="compositionally biased region" description="Low complexity" evidence="2">
    <location>
        <begin position="291"/>
        <end position="302"/>
    </location>
</feature>
<dbReference type="InterPro" id="IPR035979">
    <property type="entry name" value="RBD_domain_sf"/>
</dbReference>
<organism evidence="4 5">
    <name type="scientific">[Candida] railenensis</name>
    <dbReference type="NCBI Taxonomy" id="45579"/>
    <lineage>
        <taxon>Eukaryota</taxon>
        <taxon>Fungi</taxon>
        <taxon>Dikarya</taxon>
        <taxon>Ascomycota</taxon>
        <taxon>Saccharomycotina</taxon>
        <taxon>Pichiomycetes</taxon>
        <taxon>Debaryomycetaceae</taxon>
        <taxon>Kurtzmaniella</taxon>
    </lineage>
</organism>
<dbReference type="Pfam" id="PF00076">
    <property type="entry name" value="RRM_1"/>
    <property type="match status" value="2"/>
</dbReference>
<dbReference type="InterPro" id="IPR050907">
    <property type="entry name" value="SRSF"/>
</dbReference>
<feature type="compositionally biased region" description="Low complexity" evidence="2">
    <location>
        <begin position="563"/>
        <end position="581"/>
    </location>
</feature>
<dbReference type="OrthoDB" id="410044at2759"/>
<feature type="compositionally biased region" description="Basic and acidic residues" evidence="2">
    <location>
        <begin position="552"/>
        <end position="562"/>
    </location>
</feature>
<dbReference type="InterPro" id="IPR012677">
    <property type="entry name" value="Nucleotide-bd_a/b_plait_sf"/>
</dbReference>
<keyword evidence="5" id="KW-1185">Reference proteome</keyword>
<evidence type="ECO:0000313" key="5">
    <source>
        <dbReference type="Proteomes" id="UP000837801"/>
    </source>
</evidence>
<feature type="compositionally biased region" description="Basic and acidic residues" evidence="2">
    <location>
        <begin position="102"/>
        <end position="115"/>
    </location>
</feature>
<dbReference type="SUPFAM" id="SSF54928">
    <property type="entry name" value="RNA-binding domain, RBD"/>
    <property type="match status" value="2"/>
</dbReference>
<dbReference type="GO" id="GO:0003723">
    <property type="term" value="F:RNA binding"/>
    <property type="evidence" value="ECO:0007669"/>
    <property type="project" value="UniProtKB-UniRule"/>
</dbReference>
<dbReference type="SMART" id="SM00360">
    <property type="entry name" value="RRM"/>
    <property type="match status" value="2"/>
</dbReference>
<protein>
    <recommendedName>
        <fullName evidence="3">RRM domain-containing protein</fullName>
    </recommendedName>
</protein>
<feature type="region of interest" description="Disordered" evidence="2">
    <location>
        <begin position="454"/>
        <end position="473"/>
    </location>
</feature>
<evidence type="ECO:0000256" key="1">
    <source>
        <dbReference type="PROSITE-ProRule" id="PRU00176"/>
    </source>
</evidence>
<reference evidence="4" key="1">
    <citation type="submission" date="2022-03" db="EMBL/GenBank/DDBJ databases">
        <authorList>
            <person name="Legras J.-L."/>
            <person name="Devillers H."/>
            <person name="Grondin C."/>
        </authorList>
    </citation>
    <scope>NUCLEOTIDE SEQUENCE</scope>
    <source>
        <strain evidence="4">CLIB 1423</strain>
    </source>
</reference>
<feature type="region of interest" description="Disordered" evidence="2">
    <location>
        <begin position="513"/>
        <end position="584"/>
    </location>
</feature>
<dbReference type="AlphaFoldDB" id="A0A9P0QSJ4"/>
<feature type="domain" description="RRM" evidence="3">
    <location>
        <begin position="311"/>
        <end position="385"/>
    </location>
</feature>
<evidence type="ECO:0000256" key="2">
    <source>
        <dbReference type="SAM" id="MobiDB-lite"/>
    </source>
</evidence>
<feature type="domain" description="RRM" evidence="3">
    <location>
        <begin position="122"/>
        <end position="201"/>
    </location>
</feature>
<gene>
    <name evidence="4" type="ORF">CLIB1423_15S00518</name>
</gene>
<keyword evidence="1" id="KW-0694">RNA-binding</keyword>
<dbReference type="Proteomes" id="UP000837801">
    <property type="component" value="Unassembled WGS sequence"/>
</dbReference>
<dbReference type="InterPro" id="IPR034352">
    <property type="entry name" value="Rim4_RRM1"/>
</dbReference>
<proteinExistence type="predicted"/>
<feature type="region of interest" description="Disordered" evidence="2">
    <location>
        <begin position="70"/>
        <end position="115"/>
    </location>
</feature>
<dbReference type="PROSITE" id="PS50102">
    <property type="entry name" value="RRM"/>
    <property type="match status" value="2"/>
</dbReference>
<feature type="region of interest" description="Disordered" evidence="2">
    <location>
        <begin position="288"/>
        <end position="307"/>
    </location>
</feature>
<comment type="caution">
    <text evidence="4">The sequence shown here is derived from an EMBL/GenBank/DDBJ whole genome shotgun (WGS) entry which is preliminary data.</text>
</comment>
<dbReference type="CDD" id="cd12453">
    <property type="entry name" value="RRM1_RIM4_like"/>
    <property type="match status" value="1"/>
</dbReference>
<dbReference type="InterPro" id="IPR000504">
    <property type="entry name" value="RRM_dom"/>
</dbReference>
<feature type="region of interest" description="Disordered" evidence="2">
    <location>
        <begin position="21"/>
        <end position="42"/>
    </location>
</feature>